<dbReference type="InterPro" id="IPR043458">
    <property type="entry name" value="GPR158/179"/>
</dbReference>
<reference evidence="13" key="1">
    <citation type="submission" date="2012-12" db="EMBL/GenBank/DDBJ databases">
        <authorList>
            <person name="Hellsten U."/>
            <person name="Grimwood J."/>
            <person name="Chapman J.A."/>
            <person name="Shapiro H."/>
            <person name="Aerts A."/>
            <person name="Otillar R.P."/>
            <person name="Terry A.Y."/>
            <person name="Boore J.L."/>
            <person name="Simakov O."/>
            <person name="Marletaz F."/>
            <person name="Cho S.-J."/>
            <person name="Edsinger-Gonzales E."/>
            <person name="Havlak P."/>
            <person name="Kuo D.-H."/>
            <person name="Larsson T."/>
            <person name="Lv J."/>
            <person name="Arendt D."/>
            <person name="Savage R."/>
            <person name="Osoegawa K."/>
            <person name="de Jong P."/>
            <person name="Lindberg D.R."/>
            <person name="Seaver E.C."/>
            <person name="Weisblat D.A."/>
            <person name="Putnam N.H."/>
            <person name="Grigoriev I.V."/>
            <person name="Rokhsar D.S."/>
        </authorList>
    </citation>
    <scope>NUCLEOTIDE SEQUENCE</scope>
</reference>
<evidence type="ECO:0000259" key="10">
    <source>
        <dbReference type="Pfam" id="PF22572"/>
    </source>
</evidence>
<keyword evidence="5" id="KW-0297">G-protein coupled receptor</keyword>
<dbReference type="Pfam" id="PF22572">
    <property type="entry name" value="GPR158_179_EC"/>
    <property type="match status" value="1"/>
</dbReference>
<evidence type="ECO:0000313" key="13">
    <source>
        <dbReference type="Proteomes" id="UP000015101"/>
    </source>
</evidence>
<keyword evidence="8" id="KW-0807">Transducer</keyword>
<dbReference type="GeneID" id="20200312"/>
<dbReference type="PANTHER" id="PTHR32546">
    <property type="entry name" value="G-PROTEIN COUPLED RECEPTOR 158-RELATED"/>
    <property type="match status" value="1"/>
</dbReference>
<dbReference type="EMBL" id="KB097571">
    <property type="protein sequence ID" value="ESN94207.1"/>
    <property type="molecule type" value="Genomic_DNA"/>
</dbReference>
<feature type="domain" description="GPR158/179 extracellular" evidence="10">
    <location>
        <begin position="2"/>
        <end position="63"/>
    </location>
</feature>
<keyword evidence="9" id="KW-0812">Transmembrane</keyword>
<keyword evidence="9" id="KW-0472">Membrane</keyword>
<name>T1EUR2_HELRO</name>
<keyword evidence="9" id="KW-1133">Transmembrane helix</keyword>
<evidence type="ECO:0000256" key="2">
    <source>
        <dbReference type="ARBA" id="ARBA00007242"/>
    </source>
</evidence>
<feature type="transmembrane region" description="Helical" evidence="9">
    <location>
        <begin position="285"/>
        <end position="303"/>
    </location>
</feature>
<dbReference type="RefSeq" id="XP_009027317.1">
    <property type="nucleotide sequence ID" value="XM_009029069.1"/>
</dbReference>
<feature type="transmembrane region" description="Helical" evidence="9">
    <location>
        <begin position="253"/>
        <end position="273"/>
    </location>
</feature>
<evidence type="ECO:0000256" key="5">
    <source>
        <dbReference type="ARBA" id="ARBA00023040"/>
    </source>
</evidence>
<comment type="similarity">
    <text evidence="2">Belongs to the G-protein coupled receptor 3 family.</text>
</comment>
<reference evidence="11 13" key="2">
    <citation type="journal article" date="2013" name="Nature">
        <title>Insights into bilaterian evolution from three spiralian genomes.</title>
        <authorList>
            <person name="Simakov O."/>
            <person name="Marletaz F."/>
            <person name="Cho S.J."/>
            <person name="Edsinger-Gonzales E."/>
            <person name="Havlak P."/>
            <person name="Hellsten U."/>
            <person name="Kuo D.H."/>
            <person name="Larsson T."/>
            <person name="Lv J."/>
            <person name="Arendt D."/>
            <person name="Savage R."/>
            <person name="Osoegawa K."/>
            <person name="de Jong P."/>
            <person name="Grimwood J."/>
            <person name="Chapman J.A."/>
            <person name="Shapiro H."/>
            <person name="Aerts A."/>
            <person name="Otillar R.P."/>
            <person name="Terry A.Y."/>
            <person name="Boore J.L."/>
            <person name="Grigoriev I.V."/>
            <person name="Lindberg D.R."/>
            <person name="Seaver E.C."/>
            <person name="Weisblat D.A."/>
            <person name="Putnam N.H."/>
            <person name="Rokhsar D.S."/>
        </authorList>
    </citation>
    <scope>NUCLEOTIDE SEQUENCE</scope>
</reference>
<sequence>MSMNLASMDINQCSRRGADETEDEGINRFFRGTHVCPSYSVCTPIKHYGLRDGGYKCSCKSGYASLLPSTAPPLRIVASWGKDVKSNIPATTTETTTLTETTQQITDISCFKCSAYFCHELCLESMNCTKIRLPHISDYVVVTLLSIHVFVMFAVLLPAALIIKMRRIKFGAYDPTQVYHLIRKQRWAIQLKLQTRVALEYLEATKITCVLIPWFREIGFITLYASIMLKVHRVRVESQSRQAQRVLLRDKDLLRYLAVILFLAACQMAAWTAMQIGREVNETEWSGNVCGVGWWHFVVQVVFKNALSLYRDRKILLHGFFFMQPIDGLTLFDVVVVAECFLTDPVASLG</sequence>
<dbReference type="HOGENOM" id="CLU_792940_0_0_1"/>
<dbReference type="GO" id="GO:0004930">
    <property type="term" value="F:G protein-coupled receptor activity"/>
    <property type="evidence" value="ECO:0007669"/>
    <property type="project" value="UniProtKB-KW"/>
</dbReference>
<dbReference type="InParanoid" id="T1EUR2"/>
<keyword evidence="13" id="KW-1185">Reference proteome</keyword>
<evidence type="ECO:0000313" key="12">
    <source>
        <dbReference type="EnsemblMetazoa" id="HelroP164004"/>
    </source>
</evidence>
<accession>T1EUR2</accession>
<evidence type="ECO:0000256" key="8">
    <source>
        <dbReference type="ARBA" id="ARBA00023224"/>
    </source>
</evidence>
<dbReference type="PANTHER" id="PTHR32546:SF26">
    <property type="entry name" value="SMOG, ISOFORM D"/>
    <property type="match status" value="1"/>
</dbReference>
<reference evidence="12" key="3">
    <citation type="submission" date="2015-06" db="UniProtKB">
        <authorList>
            <consortium name="EnsemblMetazoa"/>
        </authorList>
    </citation>
    <scope>IDENTIFICATION</scope>
</reference>
<evidence type="ECO:0000256" key="9">
    <source>
        <dbReference type="SAM" id="Phobius"/>
    </source>
</evidence>
<feature type="transmembrane region" description="Helical" evidence="9">
    <location>
        <begin position="139"/>
        <end position="163"/>
    </location>
</feature>
<dbReference type="Proteomes" id="UP000015101">
    <property type="component" value="Unassembled WGS sequence"/>
</dbReference>
<dbReference type="CTD" id="20200312"/>
<evidence type="ECO:0000256" key="6">
    <source>
        <dbReference type="ARBA" id="ARBA00023170"/>
    </source>
</evidence>
<organism evidence="12 13">
    <name type="scientific">Helobdella robusta</name>
    <name type="common">Californian leech</name>
    <dbReference type="NCBI Taxonomy" id="6412"/>
    <lineage>
        <taxon>Eukaryota</taxon>
        <taxon>Metazoa</taxon>
        <taxon>Spiralia</taxon>
        <taxon>Lophotrochozoa</taxon>
        <taxon>Annelida</taxon>
        <taxon>Clitellata</taxon>
        <taxon>Hirudinea</taxon>
        <taxon>Rhynchobdellida</taxon>
        <taxon>Glossiphoniidae</taxon>
        <taxon>Helobdella</taxon>
    </lineage>
</organism>
<keyword evidence="7" id="KW-0325">Glycoprotein</keyword>
<comment type="subcellular location">
    <subcellularLocation>
        <location evidence="1">Cell membrane</location>
        <topology evidence="1">Multi-pass membrane protein</topology>
    </subcellularLocation>
</comment>
<dbReference type="OMA" id="TIFMAIC"/>
<dbReference type="KEGG" id="hro:HELRODRAFT_164004"/>
<dbReference type="eggNOG" id="KOG4418">
    <property type="taxonomic scope" value="Eukaryota"/>
</dbReference>
<gene>
    <name evidence="12" type="primary">20200312</name>
    <name evidence="11" type="ORF">HELRODRAFT_164004</name>
</gene>
<protein>
    <recommendedName>
        <fullName evidence="10">GPR158/179 extracellular domain-containing protein</fullName>
    </recommendedName>
</protein>
<dbReference type="GO" id="GO:0005886">
    <property type="term" value="C:plasma membrane"/>
    <property type="evidence" value="ECO:0007669"/>
    <property type="project" value="UniProtKB-SubCell"/>
</dbReference>
<dbReference type="AlphaFoldDB" id="T1EUR2"/>
<evidence type="ECO:0000313" key="11">
    <source>
        <dbReference type="EMBL" id="ESN94207.1"/>
    </source>
</evidence>
<dbReference type="InterPro" id="IPR054714">
    <property type="entry name" value="GPR158_179_extracellular"/>
</dbReference>
<keyword evidence="3" id="KW-1003">Cell membrane</keyword>
<dbReference type="EMBL" id="AMQM01001515">
    <property type="status" value="NOT_ANNOTATED_CDS"/>
    <property type="molecule type" value="Genomic_DNA"/>
</dbReference>
<evidence type="ECO:0000256" key="7">
    <source>
        <dbReference type="ARBA" id="ARBA00023180"/>
    </source>
</evidence>
<evidence type="ECO:0000256" key="1">
    <source>
        <dbReference type="ARBA" id="ARBA00004651"/>
    </source>
</evidence>
<dbReference type="EnsemblMetazoa" id="HelroT164004">
    <property type="protein sequence ID" value="HelroP164004"/>
    <property type="gene ID" value="HelroG164004"/>
</dbReference>
<proteinExistence type="inferred from homology"/>
<evidence type="ECO:0000256" key="3">
    <source>
        <dbReference type="ARBA" id="ARBA00022475"/>
    </source>
</evidence>
<keyword evidence="4" id="KW-0732">Signal</keyword>
<dbReference type="OrthoDB" id="5823771at2759"/>
<keyword evidence="6" id="KW-0675">Receptor</keyword>
<feature type="transmembrane region" description="Helical" evidence="9">
    <location>
        <begin position="315"/>
        <end position="338"/>
    </location>
</feature>
<evidence type="ECO:0000256" key="4">
    <source>
        <dbReference type="ARBA" id="ARBA00022729"/>
    </source>
</evidence>